<protein>
    <recommendedName>
        <fullName evidence="4">Lipoprotein</fullName>
    </recommendedName>
</protein>
<keyword evidence="1" id="KW-0732">Signal</keyword>
<evidence type="ECO:0000313" key="2">
    <source>
        <dbReference type="EMBL" id="AMG39099.1"/>
    </source>
</evidence>
<dbReference type="Proteomes" id="UP000060602">
    <property type="component" value="Chromosome"/>
</dbReference>
<dbReference type="PROSITE" id="PS51257">
    <property type="entry name" value="PROKAR_LIPOPROTEIN"/>
    <property type="match status" value="1"/>
</dbReference>
<proteinExistence type="predicted"/>
<feature type="chain" id="PRO_5007069258" description="Lipoprotein" evidence="1">
    <location>
        <begin position="21"/>
        <end position="115"/>
    </location>
</feature>
<name>A0A0X8P3H4_ALCXX</name>
<evidence type="ECO:0000256" key="1">
    <source>
        <dbReference type="SAM" id="SignalP"/>
    </source>
</evidence>
<organism evidence="2 3">
    <name type="scientific">Alcaligenes xylosoxydans xylosoxydans</name>
    <name type="common">Achromobacter xylosoxidans</name>
    <dbReference type="NCBI Taxonomy" id="85698"/>
    <lineage>
        <taxon>Bacteria</taxon>
        <taxon>Pseudomonadati</taxon>
        <taxon>Pseudomonadota</taxon>
        <taxon>Betaproteobacteria</taxon>
        <taxon>Burkholderiales</taxon>
        <taxon>Alcaligenaceae</taxon>
        <taxon>Achromobacter</taxon>
    </lineage>
</organism>
<sequence>MKVRTALSLTAVVLAVSACANVKDVRDRDPVFYGSTPRTAEEYTNCVAAAWKDQGVRFERKAVRNGFELIQSDSLGVEAVLTTTTWKGKTETRLSTRIARRDQSIIEPANLCLQQ</sequence>
<dbReference type="AlphaFoldDB" id="A0A0X8P3H4"/>
<evidence type="ECO:0008006" key="4">
    <source>
        <dbReference type="Google" id="ProtNLM"/>
    </source>
</evidence>
<evidence type="ECO:0000313" key="3">
    <source>
        <dbReference type="Proteomes" id="UP000060602"/>
    </source>
</evidence>
<dbReference type="EMBL" id="CP014060">
    <property type="protein sequence ID" value="AMG39099.1"/>
    <property type="molecule type" value="Genomic_DNA"/>
</dbReference>
<gene>
    <name evidence="2" type="ORF">AL504_25640</name>
</gene>
<reference evidence="3" key="1">
    <citation type="submission" date="2015-12" db="EMBL/GenBank/DDBJ databases">
        <title>FDA dAtabase for Regulatory Grade micrObial Sequences (FDA-ARGOS): Supporting development and validation of Infectious Disease Dx tests.</title>
        <authorList>
            <person name="Case J."/>
            <person name="Tallon L."/>
            <person name="Sadzewicz L."/>
            <person name="Sengamalay N."/>
            <person name="Ott S."/>
            <person name="Godinez A."/>
            <person name="Nagaraj S."/>
            <person name="Nadendla S."/>
            <person name="Sichtig H."/>
        </authorList>
    </citation>
    <scope>NUCLEOTIDE SEQUENCE [LARGE SCALE GENOMIC DNA]</scope>
    <source>
        <strain evidence="3">FDAARGOS_147</strain>
    </source>
</reference>
<dbReference type="RefSeq" id="WP_006390840.1">
    <property type="nucleotide sequence ID" value="NZ_CP014060.2"/>
</dbReference>
<accession>A0A0X8P3H4</accession>
<feature type="signal peptide" evidence="1">
    <location>
        <begin position="1"/>
        <end position="20"/>
    </location>
</feature>